<dbReference type="EMBL" id="LXJU01000012">
    <property type="protein sequence ID" value="OGE51778.1"/>
    <property type="molecule type" value="Genomic_DNA"/>
</dbReference>
<dbReference type="Proteomes" id="UP000177622">
    <property type="component" value="Unassembled WGS sequence"/>
</dbReference>
<comment type="caution">
    <text evidence="2">The sequence shown here is derived from an EMBL/GenBank/DDBJ whole genome shotgun (WGS) entry which is preliminary data.</text>
</comment>
<evidence type="ECO:0000256" key="1">
    <source>
        <dbReference type="SAM" id="MobiDB-lite"/>
    </source>
</evidence>
<dbReference type="RefSeq" id="XP_022487222.1">
    <property type="nucleotide sequence ID" value="XM_022633038.1"/>
</dbReference>
<dbReference type="GeneID" id="34577772"/>
<protein>
    <submittedName>
        <fullName evidence="2">Uncharacterized protein</fullName>
    </submittedName>
</protein>
<evidence type="ECO:0000313" key="3">
    <source>
        <dbReference type="Proteomes" id="UP000177622"/>
    </source>
</evidence>
<gene>
    <name evidence="2" type="ORF">PENARI_c012G10256</name>
</gene>
<feature type="region of interest" description="Disordered" evidence="1">
    <location>
        <begin position="68"/>
        <end position="135"/>
    </location>
</feature>
<reference evidence="2 3" key="1">
    <citation type="journal article" date="2016" name="Sci. Rep.">
        <title>Penicillium arizonense, a new, genome sequenced fungal species, reveals a high chemical diversity in secreted metabolites.</title>
        <authorList>
            <person name="Grijseels S."/>
            <person name="Nielsen J.C."/>
            <person name="Randelovic M."/>
            <person name="Nielsen J."/>
            <person name="Nielsen K.F."/>
            <person name="Workman M."/>
            <person name="Frisvad J.C."/>
        </authorList>
    </citation>
    <scope>NUCLEOTIDE SEQUENCE [LARGE SCALE GENOMIC DNA]</scope>
    <source>
        <strain evidence="2 3">CBS 141311</strain>
    </source>
</reference>
<feature type="region of interest" description="Disordered" evidence="1">
    <location>
        <begin position="1"/>
        <end position="20"/>
    </location>
</feature>
<proteinExistence type="predicted"/>
<accession>A0A1F5LEY6</accession>
<feature type="compositionally biased region" description="Basic and acidic residues" evidence="1">
    <location>
        <begin position="1"/>
        <end position="15"/>
    </location>
</feature>
<evidence type="ECO:0000313" key="2">
    <source>
        <dbReference type="EMBL" id="OGE51778.1"/>
    </source>
</evidence>
<keyword evidence="3" id="KW-1185">Reference proteome</keyword>
<organism evidence="2 3">
    <name type="scientific">Penicillium arizonense</name>
    <dbReference type="NCBI Taxonomy" id="1835702"/>
    <lineage>
        <taxon>Eukaryota</taxon>
        <taxon>Fungi</taxon>
        <taxon>Dikarya</taxon>
        <taxon>Ascomycota</taxon>
        <taxon>Pezizomycotina</taxon>
        <taxon>Eurotiomycetes</taxon>
        <taxon>Eurotiomycetidae</taxon>
        <taxon>Eurotiales</taxon>
        <taxon>Aspergillaceae</taxon>
        <taxon>Penicillium</taxon>
    </lineage>
</organism>
<feature type="compositionally biased region" description="Basic and acidic residues" evidence="1">
    <location>
        <begin position="107"/>
        <end position="117"/>
    </location>
</feature>
<dbReference type="OrthoDB" id="5403747at2759"/>
<sequence>MPDLSPDKKGGKSDELTPGENKMLLMAVLCSGGAKVDYDRLGALMNMKRASAVSMYGRAVRKLEKVYGVSAEGGTAKSPTKTPTKQAGGRKRRKKNQDPDLESEPEPEAKVEAKNDVPDEAEEEDLFTSKSQPTD</sequence>
<dbReference type="AlphaFoldDB" id="A0A1F5LEY6"/>
<name>A0A1F5LEY6_PENAI</name>